<evidence type="ECO:0000259" key="2">
    <source>
        <dbReference type="SMART" id="SM00568"/>
    </source>
</evidence>
<comment type="similarity">
    <text evidence="1">Belongs to the GEM family.</text>
</comment>
<keyword evidence="5" id="KW-1185">Reference proteome</keyword>
<reference evidence="4" key="2">
    <citation type="submission" date="2021-05" db="UniProtKB">
        <authorList>
            <consortium name="EnsemblPlants"/>
        </authorList>
    </citation>
    <scope>IDENTIFICATION</scope>
    <source>
        <strain evidence="4">subsp. malaccensis</strain>
    </source>
</reference>
<dbReference type="InterPro" id="IPR011993">
    <property type="entry name" value="PH-like_dom_sf"/>
</dbReference>
<dbReference type="Pfam" id="PF02893">
    <property type="entry name" value="GRAM"/>
    <property type="match status" value="1"/>
</dbReference>
<dbReference type="AlphaFoldDB" id="A0A804L6H7"/>
<evidence type="ECO:0000313" key="5">
    <source>
        <dbReference type="Proteomes" id="UP000012960"/>
    </source>
</evidence>
<dbReference type="Proteomes" id="UP000012960">
    <property type="component" value="Unplaced"/>
</dbReference>
<evidence type="ECO:0000313" key="3">
    <source>
        <dbReference type="EMBL" id="CAG1864159.1"/>
    </source>
</evidence>
<dbReference type="InterPro" id="IPR037848">
    <property type="entry name" value="GEM-like"/>
</dbReference>
<proteinExistence type="inferred from homology"/>
<dbReference type="CDD" id="cd13222">
    <property type="entry name" value="PH-GRAM_GEM"/>
    <property type="match status" value="1"/>
</dbReference>
<protein>
    <submittedName>
        <fullName evidence="3">(wild Malaysian banana) hypothetical protein</fullName>
    </submittedName>
</protein>
<dbReference type="EnsemblPlants" id="Ma11_t10770.1">
    <property type="protein sequence ID" value="Ma11_p10770.1"/>
    <property type="gene ID" value="Ma11_g10770"/>
</dbReference>
<dbReference type="Gene3D" id="2.30.29.30">
    <property type="entry name" value="Pleckstrin-homology domain (PH domain)/Phosphotyrosine-binding domain (PTB)"/>
    <property type="match status" value="1"/>
</dbReference>
<dbReference type="SMART" id="SM00568">
    <property type="entry name" value="GRAM"/>
    <property type="match status" value="1"/>
</dbReference>
<dbReference type="InParanoid" id="A0A804L6H7"/>
<dbReference type="EMBL" id="HG996475">
    <property type="protein sequence ID" value="CAG1864159.1"/>
    <property type="molecule type" value="Genomic_DNA"/>
</dbReference>
<organism evidence="4 5">
    <name type="scientific">Musa acuminata subsp. malaccensis</name>
    <name type="common">Wild banana</name>
    <name type="synonym">Musa malaccensis</name>
    <dbReference type="NCBI Taxonomy" id="214687"/>
    <lineage>
        <taxon>Eukaryota</taxon>
        <taxon>Viridiplantae</taxon>
        <taxon>Streptophyta</taxon>
        <taxon>Embryophyta</taxon>
        <taxon>Tracheophyta</taxon>
        <taxon>Spermatophyta</taxon>
        <taxon>Magnoliopsida</taxon>
        <taxon>Liliopsida</taxon>
        <taxon>Zingiberales</taxon>
        <taxon>Musaceae</taxon>
        <taxon>Musa</taxon>
    </lineage>
</organism>
<evidence type="ECO:0000256" key="1">
    <source>
        <dbReference type="ARBA" id="ARBA00009414"/>
    </source>
</evidence>
<sequence>MREDVGRHHKKGRRRCRKFLAPPYLKQVLMSLMQPWLGLHKEQKCLKKAEMARFFNEHLVFFQENSLRVPAYACYLSTSAGPVIGTLYLSTARIAFCSDNPLCRNISNGQQEWAYYKVVVPLDQLRAVNPSANPRNPSDKYIQIVTMGNHEFWFMGFISYEKALKNLREALQFLLRVFHQCSH</sequence>
<feature type="domain" description="GRAM" evidence="2">
    <location>
        <begin position="53"/>
        <end position="132"/>
    </location>
</feature>
<evidence type="ECO:0000313" key="4">
    <source>
        <dbReference type="EnsemblPlants" id="Ma11_p10770.1"/>
    </source>
</evidence>
<dbReference type="PANTHER" id="PTHR31969">
    <property type="entry name" value="GEM-LIKE PROTEIN 2"/>
    <property type="match status" value="1"/>
</dbReference>
<dbReference type="Gramene" id="Ma11_t10770.1">
    <property type="protein sequence ID" value="Ma11_p10770.1"/>
    <property type="gene ID" value="Ma11_g10770"/>
</dbReference>
<name>A0A804L6H7_MUSAM</name>
<gene>
    <name evidence="3" type="ORF">GSMUA_14690.1</name>
</gene>
<accession>A0A804L6H7</accession>
<dbReference type="InterPro" id="IPR004182">
    <property type="entry name" value="GRAM"/>
</dbReference>
<reference evidence="3" key="1">
    <citation type="submission" date="2021-03" db="EMBL/GenBank/DDBJ databases">
        <authorList>
            <consortium name="Genoscope - CEA"/>
            <person name="William W."/>
        </authorList>
    </citation>
    <scope>NUCLEOTIDE SEQUENCE</scope>
    <source>
        <strain evidence="3">Doubled-haploid Pahang</strain>
    </source>
</reference>